<feature type="non-terminal residue" evidence="1">
    <location>
        <position position="36"/>
    </location>
</feature>
<name>X0YSW8_9ZZZZ</name>
<proteinExistence type="predicted"/>
<organism evidence="1">
    <name type="scientific">marine sediment metagenome</name>
    <dbReference type="NCBI Taxonomy" id="412755"/>
    <lineage>
        <taxon>unclassified sequences</taxon>
        <taxon>metagenomes</taxon>
        <taxon>ecological metagenomes</taxon>
    </lineage>
</organism>
<dbReference type="EMBL" id="BARS01053236">
    <property type="protein sequence ID" value="GAG49872.1"/>
    <property type="molecule type" value="Genomic_DNA"/>
</dbReference>
<sequence length="36" mass="3844">MSGASLHPDAIPNARAIHLGARNDGMDREALGFLRI</sequence>
<accession>X0YSW8</accession>
<dbReference type="AlphaFoldDB" id="X0YSW8"/>
<comment type="caution">
    <text evidence="1">The sequence shown here is derived from an EMBL/GenBank/DDBJ whole genome shotgun (WGS) entry which is preliminary data.</text>
</comment>
<evidence type="ECO:0000313" key="1">
    <source>
        <dbReference type="EMBL" id="GAG49872.1"/>
    </source>
</evidence>
<protein>
    <submittedName>
        <fullName evidence="1">Uncharacterized protein</fullName>
    </submittedName>
</protein>
<reference evidence="1" key="1">
    <citation type="journal article" date="2014" name="Front. Microbiol.">
        <title>High frequency of phylogenetically diverse reductive dehalogenase-homologous genes in deep subseafloor sedimentary metagenomes.</title>
        <authorList>
            <person name="Kawai M."/>
            <person name="Futagami T."/>
            <person name="Toyoda A."/>
            <person name="Takaki Y."/>
            <person name="Nishi S."/>
            <person name="Hori S."/>
            <person name="Arai W."/>
            <person name="Tsubouchi T."/>
            <person name="Morono Y."/>
            <person name="Uchiyama I."/>
            <person name="Ito T."/>
            <person name="Fujiyama A."/>
            <person name="Inagaki F."/>
            <person name="Takami H."/>
        </authorList>
    </citation>
    <scope>NUCLEOTIDE SEQUENCE</scope>
    <source>
        <strain evidence="1">Expedition CK06-06</strain>
    </source>
</reference>
<gene>
    <name evidence="1" type="ORF">S01H1_79026</name>
</gene>